<name>A0A1I7UQK0_9PELO</name>
<evidence type="ECO:0000313" key="1">
    <source>
        <dbReference type="Proteomes" id="UP000095282"/>
    </source>
</evidence>
<reference evidence="2" key="1">
    <citation type="submission" date="2016-11" db="UniProtKB">
        <authorList>
            <consortium name="WormBaseParasite"/>
        </authorList>
    </citation>
    <scope>IDENTIFICATION</scope>
</reference>
<keyword evidence="1" id="KW-1185">Reference proteome</keyword>
<protein>
    <submittedName>
        <fullName evidence="2">DeoRC domain-containing protein</fullName>
    </submittedName>
</protein>
<evidence type="ECO:0000313" key="2">
    <source>
        <dbReference type="WBParaSite" id="Csp11.Scaffold630.g18349.t1"/>
    </source>
</evidence>
<proteinExistence type="predicted"/>
<sequence length="71" mass="8015">MSGASVTTVDDILLPYRDRNIMMISANRDVHFFGNSLAKNGRGRSLITSEDYLKIMNKTALLTRGKYILYS</sequence>
<dbReference type="Proteomes" id="UP000095282">
    <property type="component" value="Unplaced"/>
</dbReference>
<organism evidence="1 2">
    <name type="scientific">Caenorhabditis tropicalis</name>
    <dbReference type="NCBI Taxonomy" id="1561998"/>
    <lineage>
        <taxon>Eukaryota</taxon>
        <taxon>Metazoa</taxon>
        <taxon>Ecdysozoa</taxon>
        <taxon>Nematoda</taxon>
        <taxon>Chromadorea</taxon>
        <taxon>Rhabditida</taxon>
        <taxon>Rhabditina</taxon>
        <taxon>Rhabditomorpha</taxon>
        <taxon>Rhabditoidea</taxon>
        <taxon>Rhabditidae</taxon>
        <taxon>Peloderinae</taxon>
        <taxon>Caenorhabditis</taxon>
    </lineage>
</organism>
<dbReference type="AlphaFoldDB" id="A0A1I7UQK0"/>
<accession>A0A1I7UQK0</accession>
<dbReference type="WBParaSite" id="Csp11.Scaffold630.g18349.t1">
    <property type="protein sequence ID" value="Csp11.Scaffold630.g18349.t1"/>
    <property type="gene ID" value="Csp11.Scaffold630.g18349"/>
</dbReference>